<dbReference type="AlphaFoldDB" id="A0AAD5TYJ6"/>
<dbReference type="EMBL" id="JADGJW010000735">
    <property type="protein sequence ID" value="KAJ3213206.1"/>
    <property type="molecule type" value="Genomic_DNA"/>
</dbReference>
<dbReference type="GO" id="GO:0003729">
    <property type="term" value="F:mRNA binding"/>
    <property type="evidence" value="ECO:0007669"/>
    <property type="project" value="TreeGrafter"/>
</dbReference>
<comment type="caution">
    <text evidence="1">The sequence shown here is derived from an EMBL/GenBank/DDBJ whole genome shotgun (WGS) entry which is preliminary data.</text>
</comment>
<evidence type="ECO:0000313" key="1">
    <source>
        <dbReference type="EMBL" id="KAJ3213206.1"/>
    </source>
</evidence>
<dbReference type="Gene3D" id="1.25.40.10">
    <property type="entry name" value="Tetratricopeptide repeat domain"/>
    <property type="match status" value="1"/>
</dbReference>
<reference evidence="1" key="1">
    <citation type="submission" date="2020-05" db="EMBL/GenBank/DDBJ databases">
        <title>Phylogenomic resolution of chytrid fungi.</title>
        <authorList>
            <person name="Stajich J.E."/>
            <person name="Amses K."/>
            <person name="Simmons R."/>
            <person name="Seto K."/>
            <person name="Myers J."/>
            <person name="Bonds A."/>
            <person name="Quandt C.A."/>
            <person name="Barry K."/>
            <person name="Liu P."/>
            <person name="Grigoriev I."/>
            <person name="Longcore J.E."/>
            <person name="James T.Y."/>
        </authorList>
    </citation>
    <scope>NUCLEOTIDE SEQUENCE</scope>
    <source>
        <strain evidence="1">JEL0476</strain>
    </source>
</reference>
<organism evidence="1 2">
    <name type="scientific">Clydaea vesicula</name>
    <dbReference type="NCBI Taxonomy" id="447962"/>
    <lineage>
        <taxon>Eukaryota</taxon>
        <taxon>Fungi</taxon>
        <taxon>Fungi incertae sedis</taxon>
        <taxon>Chytridiomycota</taxon>
        <taxon>Chytridiomycota incertae sedis</taxon>
        <taxon>Chytridiomycetes</taxon>
        <taxon>Lobulomycetales</taxon>
        <taxon>Lobulomycetaceae</taxon>
        <taxon>Clydaea</taxon>
    </lineage>
</organism>
<dbReference type="InterPro" id="IPR002885">
    <property type="entry name" value="PPR_rpt"/>
</dbReference>
<dbReference type="GO" id="GO:0005739">
    <property type="term" value="C:mitochondrion"/>
    <property type="evidence" value="ECO:0007669"/>
    <property type="project" value="TreeGrafter"/>
</dbReference>
<dbReference type="PANTHER" id="PTHR47934">
    <property type="entry name" value="PENTATRICOPEPTIDE REPEAT-CONTAINING PROTEIN PET309, MITOCHONDRIAL"/>
    <property type="match status" value="1"/>
</dbReference>
<dbReference type="InterPro" id="IPR051114">
    <property type="entry name" value="Mito_RNA_Proc_CCM1"/>
</dbReference>
<protein>
    <recommendedName>
        <fullName evidence="3">Pentatricopeptide repeat-containing protein</fullName>
    </recommendedName>
</protein>
<name>A0AAD5TYJ6_9FUNG</name>
<evidence type="ECO:0000313" key="2">
    <source>
        <dbReference type="Proteomes" id="UP001211065"/>
    </source>
</evidence>
<dbReference type="GO" id="GO:0007005">
    <property type="term" value="P:mitochondrion organization"/>
    <property type="evidence" value="ECO:0007669"/>
    <property type="project" value="TreeGrafter"/>
</dbReference>
<dbReference type="Proteomes" id="UP001211065">
    <property type="component" value="Unassembled WGS sequence"/>
</dbReference>
<dbReference type="GO" id="GO:0006396">
    <property type="term" value="P:RNA processing"/>
    <property type="evidence" value="ECO:0007669"/>
    <property type="project" value="TreeGrafter"/>
</dbReference>
<dbReference type="InterPro" id="IPR011990">
    <property type="entry name" value="TPR-like_helical_dom_sf"/>
</dbReference>
<dbReference type="SUPFAM" id="SSF81901">
    <property type="entry name" value="HCP-like"/>
    <property type="match status" value="1"/>
</dbReference>
<dbReference type="PANTHER" id="PTHR47934:SF6">
    <property type="entry name" value="MITOCHONDRIAL GROUP I INTRON SPLICING FACTOR CCM1-RELATED"/>
    <property type="match status" value="1"/>
</dbReference>
<sequence length="597" mass="70006">MFCFAQELTVSKLSNVTVKKHLSSKVKKSAIFFSLKQRELKAKNNTSLFLNSNTECKEKKPINLNFASLRGSKDKSKNIESFRSSKYTVVSQPGKESVGRSNTKNKGSEGAVIPQPILRNFLDSKTIDYSKLTNFFEKERQFFRTKNNDNFVVTSILNSLVQLNLKVDLMNFFPTIQQPTPHHYFLLIEYLNGINDFTASLYFFNDLVEKGYDIKNEKFFKLALRIFNKLNDSEKLKYYFEKMISSGCKPTIYAYNIMLHNSKKSAKEFVFYLNQIKNESIIPDVTTYSHIISFYKDDLDKVEYYYEEMKKKGIEVTMNIYSLLIVCYVRHSLIEKAEEIFDIVTSNSLSINMTTFVHLFLKRLYTDDIDALTANELKLRKEEKKNVFLKVLSLMEVFNLKPDIELYTEIISFNIKSKLYLENFALFKALIGSTSENHKIIIQQEKIIFKNAEYKLTKEENSALQSIIPFKIFPLNKNEFNNCRSFICLLLDNCKMGDLERELDLIFNYFFYETEVFLNSNVLTSYVEALCRFKRFSEAVNIFLKFCDVEIVSVYSKENRIKPDKKTYEHLMFLLGRNNEIALQKRILHLKHKFTLA</sequence>
<dbReference type="Pfam" id="PF13812">
    <property type="entry name" value="PPR_3"/>
    <property type="match status" value="1"/>
</dbReference>
<keyword evidence="2" id="KW-1185">Reference proteome</keyword>
<evidence type="ECO:0008006" key="3">
    <source>
        <dbReference type="Google" id="ProtNLM"/>
    </source>
</evidence>
<gene>
    <name evidence="1" type="ORF">HK099_007522</name>
</gene>
<accession>A0AAD5TYJ6</accession>
<proteinExistence type="predicted"/>